<evidence type="ECO:0000256" key="1">
    <source>
        <dbReference type="SAM" id="SignalP"/>
    </source>
</evidence>
<dbReference type="PANTHER" id="PTHR43649">
    <property type="entry name" value="ARABINOSE-BINDING PROTEIN-RELATED"/>
    <property type="match status" value="1"/>
</dbReference>
<keyword evidence="1" id="KW-0732">Signal</keyword>
<dbReference type="Proteomes" id="UP001501521">
    <property type="component" value="Unassembled WGS sequence"/>
</dbReference>
<evidence type="ECO:0000313" key="3">
    <source>
        <dbReference type="Proteomes" id="UP001501521"/>
    </source>
</evidence>
<feature type="chain" id="PRO_5046139878" evidence="1">
    <location>
        <begin position="24"/>
        <end position="425"/>
    </location>
</feature>
<name>A0ABP9FM41_9ACTN</name>
<dbReference type="Gene3D" id="3.40.190.10">
    <property type="entry name" value="Periplasmic binding protein-like II"/>
    <property type="match status" value="1"/>
</dbReference>
<gene>
    <name evidence="2" type="ORF">GCM10025789_27210</name>
</gene>
<dbReference type="SUPFAM" id="SSF53850">
    <property type="entry name" value="Periplasmic binding protein-like II"/>
    <property type="match status" value="1"/>
</dbReference>
<dbReference type="Pfam" id="PF13416">
    <property type="entry name" value="SBP_bac_8"/>
    <property type="match status" value="1"/>
</dbReference>
<evidence type="ECO:0000313" key="2">
    <source>
        <dbReference type="EMBL" id="GAA4906382.1"/>
    </source>
</evidence>
<dbReference type="InterPro" id="IPR050490">
    <property type="entry name" value="Bact_solute-bd_prot1"/>
</dbReference>
<dbReference type="PROSITE" id="PS51257">
    <property type="entry name" value="PROKAR_LIPOPROTEIN"/>
    <property type="match status" value="1"/>
</dbReference>
<accession>A0ABP9FM41</accession>
<dbReference type="InterPro" id="IPR006059">
    <property type="entry name" value="SBP"/>
</dbReference>
<comment type="caution">
    <text evidence="2">The sequence shown here is derived from an EMBL/GenBank/DDBJ whole genome shotgun (WGS) entry which is preliminary data.</text>
</comment>
<dbReference type="RefSeq" id="WP_345583797.1">
    <property type="nucleotide sequence ID" value="NZ_BAABLV010000041.1"/>
</dbReference>
<sequence length="425" mass="45407">MKKRVYKLGVAAIVGAFALTACGGNGNGNEAPADNGAGEVAPADLETTIKILAPSYSDSSEADWNRITEKFNEEYPKVTVELQIDGWENFAQTVQSRIQANDYPDILNDNAFSSSAEAGLLYPIDELLSEETVANIDAGLMSNGKGPDGTQWAAPDIASARMLVYNTDLFEQAGVAEPPKSWAELEEAAEKITALGDDIYAYGMPLGEEEAQVESSLWVWGAGGNWIDGENLKADSDVAIEGFTQMKKMYDAGYTQPNLEDNRQDTTNLLAAGKLAMAIGHGQVVGDAEAKGINVALAPVPSKDGEGVAIGVTDFILAFNNDDAARKQATAAYLNYLYSDELYEPWYKGTGLLPVTTSTIEKGKSEAEGNQAAFLDALSVVKFQPVSHPAWDALQTALKQNAYKIGTEEPAALLEQIEAQVAAQS</sequence>
<protein>
    <submittedName>
        <fullName evidence="2">Extracellular solute-binding protein</fullName>
    </submittedName>
</protein>
<proteinExistence type="predicted"/>
<reference evidence="3" key="1">
    <citation type="journal article" date="2019" name="Int. J. Syst. Evol. Microbiol.">
        <title>The Global Catalogue of Microorganisms (GCM) 10K type strain sequencing project: providing services to taxonomists for standard genome sequencing and annotation.</title>
        <authorList>
            <consortium name="The Broad Institute Genomics Platform"/>
            <consortium name="The Broad Institute Genome Sequencing Center for Infectious Disease"/>
            <person name="Wu L."/>
            <person name="Ma J."/>
        </authorList>
    </citation>
    <scope>NUCLEOTIDE SEQUENCE [LARGE SCALE GENOMIC DNA]</scope>
    <source>
        <strain evidence="3">JCM 19125</strain>
    </source>
</reference>
<feature type="signal peptide" evidence="1">
    <location>
        <begin position="1"/>
        <end position="23"/>
    </location>
</feature>
<keyword evidence="3" id="KW-1185">Reference proteome</keyword>
<organism evidence="2 3">
    <name type="scientific">Tessaracoccus lubricantis</name>
    <dbReference type="NCBI Taxonomy" id="545543"/>
    <lineage>
        <taxon>Bacteria</taxon>
        <taxon>Bacillati</taxon>
        <taxon>Actinomycetota</taxon>
        <taxon>Actinomycetes</taxon>
        <taxon>Propionibacteriales</taxon>
        <taxon>Propionibacteriaceae</taxon>
        <taxon>Tessaracoccus</taxon>
    </lineage>
</organism>
<dbReference type="PANTHER" id="PTHR43649:SF30">
    <property type="entry name" value="ABC TRANSPORTER SUBSTRATE-BINDING PROTEIN"/>
    <property type="match status" value="1"/>
</dbReference>
<dbReference type="EMBL" id="BAABLV010000041">
    <property type="protein sequence ID" value="GAA4906382.1"/>
    <property type="molecule type" value="Genomic_DNA"/>
</dbReference>